<dbReference type="Pfam" id="PF00034">
    <property type="entry name" value="Cytochrom_C"/>
    <property type="match status" value="1"/>
</dbReference>
<keyword evidence="3 6" id="KW-0479">Metal-binding</keyword>
<evidence type="ECO:0000256" key="4">
    <source>
        <dbReference type="ARBA" id="ARBA00022982"/>
    </source>
</evidence>
<feature type="binding site" description="covalent" evidence="6">
    <location>
        <position position="32"/>
    </location>
    <ligand>
        <name>heme c</name>
        <dbReference type="ChEBI" id="CHEBI:61717"/>
    </ligand>
</feature>
<feature type="chain" id="PRO_5018075643" evidence="7">
    <location>
        <begin position="21"/>
        <end position="106"/>
    </location>
</feature>
<keyword evidence="1" id="KW-0813">Transport</keyword>
<evidence type="ECO:0000313" key="9">
    <source>
        <dbReference type="EMBL" id="RMA97100.1"/>
    </source>
</evidence>
<dbReference type="OrthoDB" id="9773456at2"/>
<name>A0A3M0BIA3_9AQUI</name>
<dbReference type="Gene3D" id="1.10.760.10">
    <property type="entry name" value="Cytochrome c-like domain"/>
    <property type="match status" value="1"/>
</dbReference>
<dbReference type="AlphaFoldDB" id="A0A3M0BIA3"/>
<keyword evidence="5 6" id="KW-0408">Iron</keyword>
<keyword evidence="2 6" id="KW-0349">Heme</keyword>
<evidence type="ECO:0000256" key="5">
    <source>
        <dbReference type="ARBA" id="ARBA00023004"/>
    </source>
</evidence>
<dbReference type="GO" id="GO:0020037">
    <property type="term" value="F:heme binding"/>
    <property type="evidence" value="ECO:0007669"/>
    <property type="project" value="InterPro"/>
</dbReference>
<dbReference type="GO" id="GO:0009055">
    <property type="term" value="F:electron transfer activity"/>
    <property type="evidence" value="ECO:0007669"/>
    <property type="project" value="InterPro"/>
</dbReference>
<dbReference type="SUPFAM" id="SSF46626">
    <property type="entry name" value="Cytochrome c"/>
    <property type="match status" value="1"/>
</dbReference>
<dbReference type="Proteomes" id="UP000280842">
    <property type="component" value="Unassembled WGS sequence"/>
</dbReference>
<dbReference type="GO" id="GO:0005506">
    <property type="term" value="F:iron ion binding"/>
    <property type="evidence" value="ECO:0007669"/>
    <property type="project" value="InterPro"/>
</dbReference>
<comment type="caution">
    <text evidence="9">The sequence shown here is derived from an EMBL/GenBank/DDBJ whole genome shotgun (WGS) entry which is preliminary data.</text>
</comment>
<feature type="domain" description="Cytochrome c" evidence="8">
    <location>
        <begin position="18"/>
        <end position="106"/>
    </location>
</feature>
<evidence type="ECO:0000313" key="10">
    <source>
        <dbReference type="Proteomes" id="UP000280842"/>
    </source>
</evidence>
<dbReference type="PRINTS" id="PR00606">
    <property type="entry name" value="CYTCHROMECID"/>
</dbReference>
<organism evidence="9 10">
    <name type="scientific">Hydrogenothermus marinus</name>
    <dbReference type="NCBI Taxonomy" id="133270"/>
    <lineage>
        <taxon>Bacteria</taxon>
        <taxon>Pseudomonadati</taxon>
        <taxon>Aquificota</taxon>
        <taxon>Aquificia</taxon>
        <taxon>Aquificales</taxon>
        <taxon>Hydrogenothermaceae</taxon>
        <taxon>Hydrogenothermus</taxon>
    </lineage>
</organism>
<comment type="PTM">
    <text evidence="6">Binds 1 heme c group covalently per subunit.</text>
</comment>
<dbReference type="RefSeq" id="WP_121922892.1">
    <property type="nucleotide sequence ID" value="NZ_REFO01000011.1"/>
</dbReference>
<dbReference type="PROSITE" id="PS51007">
    <property type="entry name" value="CYTC"/>
    <property type="match status" value="1"/>
</dbReference>
<keyword evidence="4" id="KW-0249">Electron transport</keyword>
<keyword evidence="7" id="KW-0732">Signal</keyword>
<evidence type="ECO:0000256" key="1">
    <source>
        <dbReference type="ARBA" id="ARBA00022448"/>
    </source>
</evidence>
<reference evidence="9 10" key="1">
    <citation type="submission" date="2018-10" db="EMBL/GenBank/DDBJ databases">
        <title>Genomic Encyclopedia of Archaeal and Bacterial Type Strains, Phase II (KMG-II): from individual species to whole genera.</title>
        <authorList>
            <person name="Goeker M."/>
        </authorList>
    </citation>
    <scope>NUCLEOTIDE SEQUENCE [LARGE SCALE GENOMIC DNA]</scope>
    <source>
        <strain evidence="9 10">VM1</strain>
    </source>
</reference>
<evidence type="ECO:0000256" key="6">
    <source>
        <dbReference type="PIRSR" id="PIRSR602324-1"/>
    </source>
</evidence>
<evidence type="ECO:0000256" key="2">
    <source>
        <dbReference type="ARBA" id="ARBA00022617"/>
    </source>
</evidence>
<evidence type="ECO:0000256" key="3">
    <source>
        <dbReference type="ARBA" id="ARBA00022723"/>
    </source>
</evidence>
<proteinExistence type="predicted"/>
<dbReference type="InterPro" id="IPR002324">
    <property type="entry name" value="Cyt_c_ID"/>
</dbReference>
<dbReference type="EMBL" id="REFO01000011">
    <property type="protein sequence ID" value="RMA97100.1"/>
    <property type="molecule type" value="Genomic_DNA"/>
</dbReference>
<dbReference type="InterPro" id="IPR036909">
    <property type="entry name" value="Cyt_c-like_dom_sf"/>
</dbReference>
<dbReference type="InterPro" id="IPR009056">
    <property type="entry name" value="Cyt_c-like_dom"/>
</dbReference>
<feature type="binding site" description="covalent" evidence="6">
    <location>
        <position position="36"/>
    </location>
    <ligand>
        <name>heme c</name>
        <dbReference type="ChEBI" id="CHEBI:61717"/>
    </ligand>
</feature>
<evidence type="ECO:0000256" key="7">
    <source>
        <dbReference type="SAM" id="SignalP"/>
    </source>
</evidence>
<accession>A0A3M0BIA3</accession>
<protein>
    <submittedName>
        <fullName evidence="9">Cytochrome c</fullName>
    </submittedName>
</protein>
<feature type="signal peptide" evidence="7">
    <location>
        <begin position="1"/>
        <end position="20"/>
    </location>
</feature>
<keyword evidence="10" id="KW-1185">Reference proteome</keyword>
<evidence type="ECO:0000259" key="8">
    <source>
        <dbReference type="PROSITE" id="PS51007"/>
    </source>
</evidence>
<sequence>MKKLLLSLSGAMVIASGAFAADGSQVFQSKGCGACHQATVDTVGPSLKKIASAYKGKKNELIAFLKGEHPAVVDPAKFAIMQPQLNTTKALPKDQLEALADFILSH</sequence>
<gene>
    <name evidence="9" type="ORF">CLV39_0755</name>
</gene>